<proteinExistence type="predicted"/>
<dbReference type="InterPro" id="IPR058922">
    <property type="entry name" value="WHD_DRP"/>
</dbReference>
<comment type="caution">
    <text evidence="7">The sequence shown here is derived from an EMBL/GenBank/DDBJ whole genome shotgun (WGS) entry which is preliminary data.</text>
</comment>
<protein>
    <submittedName>
        <fullName evidence="7">Uncharacterized protein</fullName>
    </submittedName>
</protein>
<keyword evidence="8" id="KW-1185">Reference proteome</keyword>
<keyword evidence="1" id="KW-0677">Repeat</keyword>
<dbReference type="Pfam" id="PF25019">
    <property type="entry name" value="LRR_R13L1-DRL21"/>
    <property type="match status" value="1"/>
</dbReference>
<evidence type="ECO:0000256" key="2">
    <source>
        <dbReference type="ARBA" id="ARBA00022741"/>
    </source>
</evidence>
<evidence type="ECO:0000313" key="7">
    <source>
        <dbReference type="EMBL" id="KAH6829677.1"/>
    </source>
</evidence>
<keyword evidence="3" id="KW-0067">ATP-binding</keyword>
<reference evidence="7 8" key="1">
    <citation type="journal article" date="2021" name="Nat. Commun.">
        <title>Incipient diploidization of the medicinal plant Perilla within 10,000 years.</title>
        <authorList>
            <person name="Zhang Y."/>
            <person name="Shen Q."/>
            <person name="Leng L."/>
            <person name="Zhang D."/>
            <person name="Chen S."/>
            <person name="Shi Y."/>
            <person name="Ning Z."/>
            <person name="Chen S."/>
        </authorList>
    </citation>
    <scope>NUCLEOTIDE SEQUENCE [LARGE SCALE GENOMIC DNA]</scope>
    <source>
        <strain evidence="8">cv. PC099</strain>
    </source>
</reference>
<dbReference type="Pfam" id="PF23559">
    <property type="entry name" value="WHD_DRP"/>
    <property type="match status" value="1"/>
</dbReference>
<evidence type="ECO:0000256" key="1">
    <source>
        <dbReference type="ARBA" id="ARBA00022737"/>
    </source>
</evidence>
<dbReference type="Pfam" id="PF23598">
    <property type="entry name" value="LRR_14"/>
    <property type="match status" value="1"/>
</dbReference>
<dbReference type="Gene3D" id="3.80.10.10">
    <property type="entry name" value="Ribonuclease Inhibitor"/>
    <property type="match status" value="2"/>
</dbReference>
<feature type="domain" description="R13L1/DRL21-like LRR repeat region" evidence="6">
    <location>
        <begin position="282"/>
        <end position="409"/>
    </location>
</feature>
<dbReference type="InterPro" id="IPR032675">
    <property type="entry name" value="LRR_dom_sf"/>
</dbReference>
<dbReference type="PANTHER" id="PTHR47186">
    <property type="entry name" value="LEUCINE-RICH REPEAT-CONTAINING PROTEIN 57"/>
    <property type="match status" value="1"/>
</dbReference>
<dbReference type="EMBL" id="SDAM02000106">
    <property type="protein sequence ID" value="KAH6829677.1"/>
    <property type="molecule type" value="Genomic_DNA"/>
</dbReference>
<accession>A0AAD4P8H7</accession>
<dbReference type="PANTHER" id="PTHR47186:SF24">
    <property type="entry name" value="DISEASE RESISTANCE RPP13-LIKE PROTEIN 1"/>
    <property type="match status" value="1"/>
</dbReference>
<evidence type="ECO:0000259" key="5">
    <source>
        <dbReference type="Pfam" id="PF23598"/>
    </source>
</evidence>
<dbReference type="SUPFAM" id="SSF52058">
    <property type="entry name" value="L domain-like"/>
    <property type="match status" value="1"/>
</dbReference>
<gene>
    <name evidence="7" type="ORF">C2S53_016231</name>
</gene>
<dbReference type="AlphaFoldDB" id="A0AAD4P8H7"/>
<feature type="domain" description="Disease resistance R13L4/SHOC-2-like LRR" evidence="5">
    <location>
        <begin position="142"/>
        <end position="209"/>
    </location>
</feature>
<evidence type="ECO:0000256" key="3">
    <source>
        <dbReference type="ARBA" id="ARBA00022840"/>
    </source>
</evidence>
<evidence type="ECO:0000259" key="6">
    <source>
        <dbReference type="Pfam" id="PF25019"/>
    </source>
</evidence>
<evidence type="ECO:0000313" key="8">
    <source>
        <dbReference type="Proteomes" id="UP001190926"/>
    </source>
</evidence>
<dbReference type="InterPro" id="IPR055414">
    <property type="entry name" value="LRR_R13L4/SHOC2-like"/>
</dbReference>
<evidence type="ECO:0000259" key="4">
    <source>
        <dbReference type="Pfam" id="PF23559"/>
    </source>
</evidence>
<dbReference type="Proteomes" id="UP001190926">
    <property type="component" value="Unassembled WGS sequence"/>
</dbReference>
<organism evidence="7 8">
    <name type="scientific">Perilla frutescens var. hirtella</name>
    <name type="common">Perilla citriodora</name>
    <name type="synonym">Perilla setoyensis</name>
    <dbReference type="NCBI Taxonomy" id="608512"/>
    <lineage>
        <taxon>Eukaryota</taxon>
        <taxon>Viridiplantae</taxon>
        <taxon>Streptophyta</taxon>
        <taxon>Embryophyta</taxon>
        <taxon>Tracheophyta</taxon>
        <taxon>Spermatophyta</taxon>
        <taxon>Magnoliopsida</taxon>
        <taxon>eudicotyledons</taxon>
        <taxon>Gunneridae</taxon>
        <taxon>Pentapetalae</taxon>
        <taxon>asterids</taxon>
        <taxon>lamiids</taxon>
        <taxon>Lamiales</taxon>
        <taxon>Lamiaceae</taxon>
        <taxon>Nepetoideae</taxon>
        <taxon>Elsholtzieae</taxon>
        <taxon>Perilla</taxon>
    </lineage>
</organism>
<keyword evidence="2" id="KW-0547">Nucleotide-binding</keyword>
<sequence>MGSNWAAAKSVPERCIEHCKLFSPDCEFVKDKLVRTWVADDCIEMESERMEDLGKFYFDALIQDGIIVSSKWDVSLRQMKYKVNTDALVFKPGDDNNNNNEYLIIDDHNYRRNLAADLEEALHLTWLCNRFNHRSPFSHVVTTDFKHLHMLRLQGCFELPNAIFWGLKHLRSLDMSRSCISELPSSIGGLESLRYLDISGTTVSELPHSLPRLYFLQTLNLKFCSNIVALPREFGRLVNLRHLDLDIVYQLKYSMPRGMGNLVRLQTLPGFIVGKNGDGCGIGELKNMNQITGSFCISRLENVSNAEEAKEAALSDKKYIDKLKLIWRNHDNYINSIEETTEILESLQPHFHLKELDLTSYPGSKLPGWISNPGYTNIISIDLYSCMNCDLLPSIGQLPALKTLRIVDMRNVRSINSRFCRNSKAPVVKPAFPRLETFILNEMHNLEKWSGVEDGDFRCLRRLHIANCPKLLVLPSQSRFRSLQQLEIYRCTRLSSFRRWLLPASVESLIISGCRKLSNMMRQDCLCWKHMGIASAAQNQWIDLKKDL</sequence>
<name>A0AAD4P8H7_PERFH</name>
<feature type="domain" description="Disease resistance protein winged helix" evidence="4">
    <location>
        <begin position="21"/>
        <end position="80"/>
    </location>
</feature>
<dbReference type="InterPro" id="IPR056789">
    <property type="entry name" value="LRR_R13L1-DRL21"/>
</dbReference>